<organism evidence="1">
    <name type="scientific">Picea glauca</name>
    <name type="common">White spruce</name>
    <name type="synonym">Pinus glauca</name>
    <dbReference type="NCBI Taxonomy" id="3330"/>
    <lineage>
        <taxon>Eukaryota</taxon>
        <taxon>Viridiplantae</taxon>
        <taxon>Streptophyta</taxon>
        <taxon>Embryophyta</taxon>
        <taxon>Tracheophyta</taxon>
        <taxon>Spermatophyta</taxon>
        <taxon>Pinopsida</taxon>
        <taxon>Pinidae</taxon>
        <taxon>Conifers I</taxon>
        <taxon>Pinales</taxon>
        <taxon>Pinaceae</taxon>
        <taxon>Picea</taxon>
    </lineage>
</organism>
<reference evidence="1" key="1">
    <citation type="journal article" date="2015" name="Genome Biol. Evol.">
        <title>Organellar Genomes of White Spruce (Picea glauca): Assembly and Annotation.</title>
        <authorList>
            <person name="Jackman S.D."/>
            <person name="Warren R.L."/>
            <person name="Gibb E.A."/>
            <person name="Vandervalk B.P."/>
            <person name="Mohamadi H."/>
            <person name="Chu J."/>
            <person name="Raymond A."/>
            <person name="Pleasance S."/>
            <person name="Coope R."/>
            <person name="Wildung M.R."/>
            <person name="Ritland C.E."/>
            <person name="Bousquet J."/>
            <person name="Jones S.J."/>
            <person name="Bohlmann J."/>
            <person name="Birol I."/>
        </authorList>
    </citation>
    <scope>NUCLEOTIDE SEQUENCE [LARGE SCALE GENOMIC DNA]</scope>
    <source>
        <tissue evidence="1">Flushing bud</tissue>
    </source>
</reference>
<protein>
    <submittedName>
        <fullName evidence="1">Uncharacterized protein</fullName>
    </submittedName>
</protein>
<proteinExistence type="predicted"/>
<geneLocation type="mitochondrion" evidence="1"/>
<dbReference type="EMBL" id="LKAM01000007">
    <property type="protein sequence ID" value="KUM47444.1"/>
    <property type="molecule type" value="Genomic_DNA"/>
</dbReference>
<accession>A0A101LY10</accession>
<keyword evidence="1" id="KW-0496">Mitochondrion</keyword>
<name>A0A101LY10_PICGL</name>
<comment type="caution">
    <text evidence="1">The sequence shown here is derived from an EMBL/GenBank/DDBJ whole genome shotgun (WGS) entry which is preliminary data.</text>
</comment>
<sequence>MAFPYHGEDPVAIPDKANYGFIRGHSSCHVTAYRRVIIKSLSKVSLYVRYPYLREANMKISPMHPTFSFLPAQSRSCMHNLTLRFISPSTHAIACSTRTNHGRGFQYCSRLCFARFCQ</sequence>
<evidence type="ECO:0000313" key="1">
    <source>
        <dbReference type="EMBL" id="KUM47444.1"/>
    </source>
</evidence>
<dbReference type="AlphaFoldDB" id="A0A101LY10"/>
<gene>
    <name evidence="1" type="ORF">ABT39_MTgene5630</name>
</gene>